<dbReference type="RefSeq" id="WP_213496992.1">
    <property type="nucleotide sequence ID" value="NZ_CP074694.1"/>
</dbReference>
<reference evidence="1" key="1">
    <citation type="submission" date="2021-05" db="EMBL/GenBank/DDBJ databases">
        <title>Complete genome sequence of the cellulolytic planctomycete Telmatocola sphagniphila SP2T and characterization of the first cellulase from planctomycetes.</title>
        <authorList>
            <person name="Rakitin A.L."/>
            <person name="Beletsky A.V."/>
            <person name="Naumoff D.G."/>
            <person name="Kulichevskaya I.S."/>
            <person name="Mardanov A.V."/>
            <person name="Ravin N.V."/>
            <person name="Dedysh S.N."/>
        </authorList>
    </citation>
    <scope>NUCLEOTIDE SEQUENCE</scope>
    <source>
        <strain evidence="1">SP2T</strain>
    </source>
</reference>
<protein>
    <submittedName>
        <fullName evidence="1">MafI family immunity protein</fullName>
    </submittedName>
</protein>
<keyword evidence="2" id="KW-1185">Reference proteome</keyword>
<accession>A0A8E6B5C6</accession>
<dbReference type="KEGG" id="tsph:KIH39_25935"/>
<evidence type="ECO:0000313" key="2">
    <source>
        <dbReference type="Proteomes" id="UP000676194"/>
    </source>
</evidence>
<proteinExistence type="predicted"/>
<dbReference type="InterPro" id="IPR047880">
    <property type="entry name" value="MafI-like"/>
</dbReference>
<sequence>MNHASKILEFADRFTGRLDSTLIIQALDYIRYNEEALALEILCEQLFEHEVSISADECTIAETLAMKLNIQSNAIKRLHELVQ</sequence>
<dbReference type="Proteomes" id="UP000676194">
    <property type="component" value="Chromosome"/>
</dbReference>
<name>A0A8E6B5C6_9BACT</name>
<dbReference type="EMBL" id="CP074694">
    <property type="protein sequence ID" value="QVL32233.1"/>
    <property type="molecule type" value="Genomic_DNA"/>
</dbReference>
<gene>
    <name evidence="1" type="ORF">KIH39_25935</name>
</gene>
<dbReference type="NCBIfam" id="NF033691">
    <property type="entry name" value="immunity_MafI"/>
    <property type="match status" value="1"/>
</dbReference>
<evidence type="ECO:0000313" key="1">
    <source>
        <dbReference type="EMBL" id="QVL32233.1"/>
    </source>
</evidence>
<organism evidence="1 2">
    <name type="scientific">Telmatocola sphagniphila</name>
    <dbReference type="NCBI Taxonomy" id="1123043"/>
    <lineage>
        <taxon>Bacteria</taxon>
        <taxon>Pseudomonadati</taxon>
        <taxon>Planctomycetota</taxon>
        <taxon>Planctomycetia</taxon>
        <taxon>Gemmatales</taxon>
        <taxon>Gemmataceae</taxon>
    </lineage>
</organism>
<dbReference type="AlphaFoldDB" id="A0A8E6B5C6"/>